<organism evidence="1 2">
    <name type="scientific">Vibrio metschnikovii</name>
    <dbReference type="NCBI Taxonomy" id="28172"/>
    <lineage>
        <taxon>Bacteria</taxon>
        <taxon>Pseudomonadati</taxon>
        <taxon>Pseudomonadota</taxon>
        <taxon>Gammaproteobacteria</taxon>
        <taxon>Vibrionales</taxon>
        <taxon>Vibrionaceae</taxon>
        <taxon>Vibrio</taxon>
    </lineage>
</organism>
<name>A0A9X0R993_VIBME</name>
<evidence type="ECO:0000313" key="2">
    <source>
        <dbReference type="Proteomes" id="UP000615796"/>
    </source>
</evidence>
<keyword evidence="2" id="KW-1185">Reference proteome</keyword>
<proteinExistence type="predicted"/>
<dbReference type="EMBL" id="JACRUP010000010">
    <property type="protein sequence ID" value="MBC5852134.1"/>
    <property type="molecule type" value="Genomic_DNA"/>
</dbReference>
<dbReference type="Proteomes" id="UP000615796">
    <property type="component" value="Unassembled WGS sequence"/>
</dbReference>
<comment type="caution">
    <text evidence="1">The sequence shown here is derived from an EMBL/GenBank/DDBJ whole genome shotgun (WGS) entry which is preliminary data.</text>
</comment>
<reference evidence="1" key="1">
    <citation type="submission" date="2020-08" db="EMBL/GenBank/DDBJ databases">
        <title>Genome Sequencing and Pan-Genome Analysis of Migratory bird Vibrio Strains, Inner Mongolia.</title>
        <authorList>
            <person name="Zheng L."/>
        </authorList>
    </citation>
    <scope>NUCLEOTIDE SEQUENCE</scope>
    <source>
        <strain evidence="1">M13F</strain>
    </source>
</reference>
<dbReference type="RefSeq" id="WP_187026680.1">
    <property type="nucleotide sequence ID" value="NZ_JACRUP010000010.1"/>
</dbReference>
<evidence type="ECO:0000313" key="1">
    <source>
        <dbReference type="EMBL" id="MBC5852134.1"/>
    </source>
</evidence>
<accession>A0A9X0R993</accession>
<sequence length="48" mass="5324">MTDELKVVCDAMNADKYGLSEDEDVYLEHVKSLAELHEESGIALVKAN</sequence>
<dbReference type="AlphaFoldDB" id="A0A9X0R993"/>
<protein>
    <submittedName>
        <fullName evidence="1">Uncharacterized protein</fullName>
    </submittedName>
</protein>
<gene>
    <name evidence="1" type="ORF">H8Q88_14595</name>
</gene>